<evidence type="ECO:0000313" key="3">
    <source>
        <dbReference type="Proteomes" id="UP001391051"/>
    </source>
</evidence>
<feature type="compositionally biased region" description="Basic and acidic residues" evidence="1">
    <location>
        <begin position="28"/>
        <end position="38"/>
    </location>
</feature>
<reference evidence="2 3" key="1">
    <citation type="submission" date="2023-01" db="EMBL/GenBank/DDBJ databases">
        <title>Analysis of 21 Apiospora genomes using comparative genomics revels a genus with tremendous synthesis potential of carbohydrate active enzymes and secondary metabolites.</title>
        <authorList>
            <person name="Sorensen T."/>
        </authorList>
    </citation>
    <scope>NUCLEOTIDE SEQUENCE [LARGE SCALE GENOMIC DNA]</scope>
    <source>
        <strain evidence="2 3">CBS 24483</strain>
    </source>
</reference>
<feature type="region of interest" description="Disordered" evidence="1">
    <location>
        <begin position="25"/>
        <end position="48"/>
    </location>
</feature>
<feature type="compositionally biased region" description="Basic residues" evidence="1">
    <location>
        <begin position="131"/>
        <end position="143"/>
    </location>
</feature>
<name>A0ABR1Q625_9PEZI</name>
<feature type="compositionally biased region" description="Low complexity" evidence="1">
    <location>
        <begin position="359"/>
        <end position="368"/>
    </location>
</feature>
<feature type="region of interest" description="Disordered" evidence="1">
    <location>
        <begin position="97"/>
        <end position="152"/>
    </location>
</feature>
<gene>
    <name evidence="2" type="ORF">PG986_008849</name>
</gene>
<dbReference type="Proteomes" id="UP001391051">
    <property type="component" value="Unassembled WGS sequence"/>
</dbReference>
<sequence>MAFHISDKCFLWPCPKHFKAARKRYKKGKLEHPKQEKEKKKKKQPQSVSLHIQLVINMDPNLGWIYMNQHPLMYGAQNEATKACDCADCHKIRNQKGHVGKAPPKPAAGAAHDGHNDTGLFPVQPDFAGHPHGHHHQHHHHHMNNQQQHLAPPGYSSGVQNVYIWPCGVSHISFPIVDYTRSAWSALGYPGPHFYMATLPNTAQVSDLVARLAPADSGKVLMARSHKGGGCSDAAEASSVASLQKAALQLEVWAKDDVDGGGGERKSERVSSTSTDGTTLHHHKKGKGKQKSSRVPSPSVVDGEDEDDRADEAGETQAGDSKSSTSSGYDPDETLFDHVQLPSPAWPHFQYMGYGGGPNNYNPRINNPKLRRGPNARKASSSGGTDERKTS</sequence>
<accession>A0ABR1Q625</accession>
<feature type="compositionally biased region" description="Basic residues" evidence="1">
    <location>
        <begin position="280"/>
        <end position="292"/>
    </location>
</feature>
<feature type="compositionally biased region" description="Acidic residues" evidence="1">
    <location>
        <begin position="302"/>
        <end position="314"/>
    </location>
</feature>
<protein>
    <submittedName>
        <fullName evidence="2">Uncharacterized protein</fullName>
    </submittedName>
</protein>
<proteinExistence type="predicted"/>
<evidence type="ECO:0000256" key="1">
    <source>
        <dbReference type="SAM" id="MobiDB-lite"/>
    </source>
</evidence>
<dbReference type="GeneID" id="92078133"/>
<keyword evidence="3" id="KW-1185">Reference proteome</keyword>
<feature type="region of interest" description="Disordered" evidence="1">
    <location>
        <begin position="257"/>
        <end position="391"/>
    </location>
</feature>
<feature type="compositionally biased region" description="Basic and acidic residues" evidence="1">
    <location>
        <begin position="257"/>
        <end position="269"/>
    </location>
</feature>
<organism evidence="2 3">
    <name type="scientific">Apiospora aurea</name>
    <dbReference type="NCBI Taxonomy" id="335848"/>
    <lineage>
        <taxon>Eukaryota</taxon>
        <taxon>Fungi</taxon>
        <taxon>Dikarya</taxon>
        <taxon>Ascomycota</taxon>
        <taxon>Pezizomycotina</taxon>
        <taxon>Sordariomycetes</taxon>
        <taxon>Xylariomycetidae</taxon>
        <taxon>Amphisphaeriales</taxon>
        <taxon>Apiosporaceae</taxon>
        <taxon>Apiospora</taxon>
    </lineage>
</organism>
<evidence type="ECO:0000313" key="2">
    <source>
        <dbReference type="EMBL" id="KAK7947963.1"/>
    </source>
</evidence>
<dbReference type="EMBL" id="JAQQWE010000006">
    <property type="protein sequence ID" value="KAK7947963.1"/>
    <property type="molecule type" value="Genomic_DNA"/>
</dbReference>
<dbReference type="RefSeq" id="XP_066697469.1">
    <property type="nucleotide sequence ID" value="XM_066845071.1"/>
</dbReference>
<comment type="caution">
    <text evidence="2">The sequence shown here is derived from an EMBL/GenBank/DDBJ whole genome shotgun (WGS) entry which is preliminary data.</text>
</comment>
<feature type="compositionally biased region" description="Polar residues" evidence="1">
    <location>
        <begin position="318"/>
        <end position="328"/>
    </location>
</feature>